<evidence type="ECO:0000313" key="6">
    <source>
        <dbReference type="Proteomes" id="UP000280696"/>
    </source>
</evidence>
<dbReference type="Pfam" id="PF00248">
    <property type="entry name" value="Aldo_ket_red"/>
    <property type="match status" value="1"/>
</dbReference>
<comment type="caution">
    <text evidence="5">The sequence shown here is derived from an EMBL/GenBank/DDBJ whole genome shotgun (WGS) entry which is preliminary data.</text>
</comment>
<evidence type="ECO:0000259" key="4">
    <source>
        <dbReference type="Pfam" id="PF00248"/>
    </source>
</evidence>
<name>A0A3A9A5K7_9FIRM</name>
<dbReference type="Proteomes" id="UP000280696">
    <property type="component" value="Unassembled WGS sequence"/>
</dbReference>
<evidence type="ECO:0000256" key="2">
    <source>
        <dbReference type="ARBA" id="ARBA00022857"/>
    </source>
</evidence>
<gene>
    <name evidence="5" type="ORF">D7V94_21730</name>
</gene>
<organism evidence="5 6">
    <name type="scientific">Parablautia intestinalis</name>
    <dbReference type="NCBI Taxonomy" id="2320100"/>
    <lineage>
        <taxon>Bacteria</taxon>
        <taxon>Bacillati</taxon>
        <taxon>Bacillota</taxon>
        <taxon>Clostridia</taxon>
        <taxon>Lachnospirales</taxon>
        <taxon>Lachnospiraceae</taxon>
        <taxon>Parablautia</taxon>
    </lineage>
</organism>
<dbReference type="InterPro" id="IPR036812">
    <property type="entry name" value="NAD(P)_OxRdtase_dom_sf"/>
</dbReference>
<keyword evidence="6" id="KW-1185">Reference proteome</keyword>
<feature type="domain" description="NADP-dependent oxidoreductase" evidence="4">
    <location>
        <begin position="2"/>
        <end position="91"/>
    </location>
</feature>
<dbReference type="PANTHER" id="PTHR43827:SF3">
    <property type="entry name" value="NADP-DEPENDENT OXIDOREDUCTASE DOMAIN-CONTAINING PROTEIN"/>
    <property type="match status" value="1"/>
</dbReference>
<keyword evidence="2" id="KW-0521">NADP</keyword>
<dbReference type="AlphaFoldDB" id="A0A3A9A5K7"/>
<dbReference type="PRINTS" id="PR00069">
    <property type="entry name" value="ALDKETRDTASE"/>
</dbReference>
<sequence length="96" mass="10871">METSLERLGLDYIDLMILHHSAPGSDVSAYQAMEQALTEGKLRSIGLSNYYTPDDFDRLVGETTITPALLQNETHPYHQSTEMKEHLRQYGTVLES</sequence>
<accession>A0A3A9A5K7</accession>
<dbReference type="Gene3D" id="3.20.20.100">
    <property type="entry name" value="NADP-dependent oxidoreductase domain"/>
    <property type="match status" value="1"/>
</dbReference>
<dbReference type="InterPro" id="IPR020471">
    <property type="entry name" value="AKR"/>
</dbReference>
<proteinExistence type="inferred from homology"/>
<comment type="similarity">
    <text evidence="1">Belongs to the aldo/keto reductase family.</text>
</comment>
<keyword evidence="3" id="KW-0560">Oxidoreductase</keyword>
<dbReference type="InterPro" id="IPR023210">
    <property type="entry name" value="NADP_OxRdtase_dom"/>
</dbReference>
<dbReference type="GO" id="GO:0016616">
    <property type="term" value="F:oxidoreductase activity, acting on the CH-OH group of donors, NAD or NADP as acceptor"/>
    <property type="evidence" value="ECO:0007669"/>
    <property type="project" value="UniProtKB-ARBA"/>
</dbReference>
<protein>
    <submittedName>
        <fullName evidence="5">Aldo/keto reductase</fullName>
    </submittedName>
</protein>
<reference evidence="5 6" key="1">
    <citation type="submission" date="2018-09" db="EMBL/GenBank/DDBJ databases">
        <title>Murine metabolic-syndrome-specific gut microbial biobank.</title>
        <authorList>
            <person name="Liu C."/>
        </authorList>
    </citation>
    <scope>NUCLEOTIDE SEQUENCE [LARGE SCALE GENOMIC DNA]</scope>
    <source>
        <strain evidence="5 6">0.1xD8-82</strain>
    </source>
</reference>
<evidence type="ECO:0000256" key="3">
    <source>
        <dbReference type="ARBA" id="ARBA00023002"/>
    </source>
</evidence>
<dbReference type="PANTHER" id="PTHR43827">
    <property type="entry name" value="2,5-DIKETO-D-GLUCONIC ACID REDUCTASE"/>
    <property type="match status" value="1"/>
</dbReference>
<dbReference type="EMBL" id="RAYQ01000049">
    <property type="protein sequence ID" value="RKI87010.1"/>
    <property type="molecule type" value="Genomic_DNA"/>
</dbReference>
<evidence type="ECO:0000256" key="1">
    <source>
        <dbReference type="ARBA" id="ARBA00007905"/>
    </source>
</evidence>
<evidence type="ECO:0000313" key="5">
    <source>
        <dbReference type="EMBL" id="RKI87010.1"/>
    </source>
</evidence>
<dbReference type="SUPFAM" id="SSF51430">
    <property type="entry name" value="NAD(P)-linked oxidoreductase"/>
    <property type="match status" value="1"/>
</dbReference>
<dbReference type="OrthoDB" id="9804790at2"/>